<keyword evidence="5 7" id="KW-1133">Transmembrane helix</keyword>
<proteinExistence type="inferred from homology"/>
<dbReference type="GO" id="GO:0005886">
    <property type="term" value="C:plasma membrane"/>
    <property type="evidence" value="ECO:0007669"/>
    <property type="project" value="TreeGrafter"/>
</dbReference>
<evidence type="ECO:0000256" key="6">
    <source>
        <dbReference type="ARBA" id="ARBA00023136"/>
    </source>
</evidence>
<comment type="caution">
    <text evidence="8">The sequence shown here is derived from an EMBL/GenBank/DDBJ whole genome shotgun (WGS) entry which is preliminary data.</text>
</comment>
<dbReference type="Proteomes" id="UP000003081">
    <property type="component" value="Unassembled WGS sequence"/>
</dbReference>
<dbReference type="Pfam" id="PF00860">
    <property type="entry name" value="Xan_ur_permease"/>
    <property type="match status" value="1"/>
</dbReference>
<feature type="transmembrane region" description="Helical" evidence="7">
    <location>
        <begin position="25"/>
        <end position="47"/>
    </location>
</feature>
<protein>
    <submittedName>
        <fullName evidence="8">Xanthine permease</fullName>
    </submittedName>
</protein>
<sequence length="104" mass="10659">MLTKNLNKQDKANEMLPLNQLTVLGLQHVLAMYAGAVAVPLVIGGAVGLTPEQLALLVAADLFTCGLATLIQALGIGPYIGIKLPAILGCTFAAVGPLIIIGKI</sequence>
<dbReference type="PANTHER" id="PTHR42810:SF4">
    <property type="entry name" value="URIC ACID TRANSPORTER UACT"/>
    <property type="match status" value="1"/>
</dbReference>
<dbReference type="GO" id="GO:0042907">
    <property type="term" value="F:xanthine transmembrane transporter activity"/>
    <property type="evidence" value="ECO:0007669"/>
    <property type="project" value="TreeGrafter"/>
</dbReference>
<accession>C4IBH2</accession>
<dbReference type="InterPro" id="IPR006043">
    <property type="entry name" value="NCS2"/>
</dbReference>
<dbReference type="eggNOG" id="COG2233">
    <property type="taxonomic scope" value="Bacteria"/>
</dbReference>
<evidence type="ECO:0000313" key="8">
    <source>
        <dbReference type="EMBL" id="EEP56329.1"/>
    </source>
</evidence>
<name>C4IBH2_CLOBU</name>
<keyword evidence="3" id="KW-0813">Transport</keyword>
<dbReference type="EMBL" id="ACOM01000001">
    <property type="protein sequence ID" value="EEP56329.1"/>
    <property type="molecule type" value="Genomic_DNA"/>
</dbReference>
<keyword evidence="6 7" id="KW-0472">Membrane</keyword>
<comment type="similarity">
    <text evidence="2">Belongs to the nucleobase:cation symporter-2 (NCS2) (TC 2.A.40) family.</text>
</comment>
<gene>
    <name evidence="8" type="ORF">CLP_0288</name>
</gene>
<keyword evidence="4 7" id="KW-0812">Transmembrane</keyword>
<dbReference type="HOGENOM" id="CLU_177589_0_0_9"/>
<evidence type="ECO:0000256" key="3">
    <source>
        <dbReference type="ARBA" id="ARBA00022448"/>
    </source>
</evidence>
<organism evidence="8 9">
    <name type="scientific">Clostridium butyricum E4 str. BoNT E BL5262</name>
    <dbReference type="NCBI Taxonomy" id="632245"/>
    <lineage>
        <taxon>Bacteria</taxon>
        <taxon>Bacillati</taxon>
        <taxon>Bacillota</taxon>
        <taxon>Clostridia</taxon>
        <taxon>Eubacteriales</taxon>
        <taxon>Clostridiaceae</taxon>
        <taxon>Clostridium</taxon>
    </lineage>
</organism>
<evidence type="ECO:0000256" key="7">
    <source>
        <dbReference type="SAM" id="Phobius"/>
    </source>
</evidence>
<keyword evidence="9" id="KW-1185">Reference proteome</keyword>
<feature type="transmembrane region" description="Helical" evidence="7">
    <location>
        <begin position="54"/>
        <end position="74"/>
    </location>
</feature>
<dbReference type="PANTHER" id="PTHR42810">
    <property type="entry name" value="PURINE PERMEASE C1399.01C-RELATED"/>
    <property type="match status" value="1"/>
</dbReference>
<evidence type="ECO:0000256" key="4">
    <source>
        <dbReference type="ARBA" id="ARBA00022692"/>
    </source>
</evidence>
<reference evidence="8 9" key="1">
    <citation type="submission" date="2009-08" db="EMBL/GenBank/DDBJ databases">
        <authorList>
            <person name="Shrivastava S."/>
            <person name="Brinkac L.B."/>
            <person name="Brown J.L."/>
            <person name="Bruce D.B."/>
            <person name="Detter C."/>
            <person name="Green L.D."/>
            <person name="Munk C.A."/>
            <person name="Rogers Y.C."/>
            <person name="Tapia R."/>
            <person name="Sims D.R."/>
            <person name="Smith L.A."/>
            <person name="Smith T.J."/>
            <person name="Sutton G."/>
            <person name="Brettin T."/>
        </authorList>
    </citation>
    <scope>NUCLEOTIDE SEQUENCE [LARGE SCALE GENOMIC DNA]</scope>
    <source>
        <strain evidence="9">E4 str. BoNT E BL5262</strain>
    </source>
</reference>
<evidence type="ECO:0000256" key="2">
    <source>
        <dbReference type="ARBA" id="ARBA00008821"/>
    </source>
</evidence>
<feature type="transmembrane region" description="Helical" evidence="7">
    <location>
        <begin position="80"/>
        <end position="101"/>
    </location>
</feature>
<dbReference type="AlphaFoldDB" id="C4IBH2"/>
<evidence type="ECO:0000256" key="1">
    <source>
        <dbReference type="ARBA" id="ARBA00004141"/>
    </source>
</evidence>
<evidence type="ECO:0000313" key="9">
    <source>
        <dbReference type="Proteomes" id="UP000003081"/>
    </source>
</evidence>
<evidence type="ECO:0000256" key="5">
    <source>
        <dbReference type="ARBA" id="ARBA00022989"/>
    </source>
</evidence>
<comment type="subcellular location">
    <subcellularLocation>
        <location evidence="1">Membrane</location>
        <topology evidence="1">Multi-pass membrane protein</topology>
    </subcellularLocation>
</comment>